<reference evidence="1" key="1">
    <citation type="journal article" date="2021" name="New Phytol.">
        <title>Evolutionary innovations through gain and loss of genes in the ectomycorrhizal Boletales.</title>
        <authorList>
            <person name="Wu G."/>
            <person name="Miyauchi S."/>
            <person name="Morin E."/>
            <person name="Kuo A."/>
            <person name="Drula E."/>
            <person name="Varga T."/>
            <person name="Kohler A."/>
            <person name="Feng B."/>
            <person name="Cao Y."/>
            <person name="Lipzen A."/>
            <person name="Daum C."/>
            <person name="Hundley H."/>
            <person name="Pangilinan J."/>
            <person name="Johnson J."/>
            <person name="Barry K."/>
            <person name="LaButti K."/>
            <person name="Ng V."/>
            <person name="Ahrendt S."/>
            <person name="Min B."/>
            <person name="Choi I.G."/>
            <person name="Park H."/>
            <person name="Plett J.M."/>
            <person name="Magnuson J."/>
            <person name="Spatafora J.W."/>
            <person name="Nagy L.G."/>
            <person name="Henrissat B."/>
            <person name="Grigoriev I.V."/>
            <person name="Yang Z.L."/>
            <person name="Xu J."/>
            <person name="Martin F.M."/>
        </authorList>
    </citation>
    <scope>NUCLEOTIDE SEQUENCE</scope>
    <source>
        <strain evidence="1">KUC20120723A-06</strain>
    </source>
</reference>
<name>A0ACB8AZF1_9AGAM</name>
<dbReference type="Proteomes" id="UP000790709">
    <property type="component" value="Unassembled WGS sequence"/>
</dbReference>
<dbReference type="EMBL" id="MU266822">
    <property type="protein sequence ID" value="KAH7918243.1"/>
    <property type="molecule type" value="Genomic_DNA"/>
</dbReference>
<organism evidence="1 2">
    <name type="scientific">Leucogyrophana mollusca</name>
    <dbReference type="NCBI Taxonomy" id="85980"/>
    <lineage>
        <taxon>Eukaryota</taxon>
        <taxon>Fungi</taxon>
        <taxon>Dikarya</taxon>
        <taxon>Basidiomycota</taxon>
        <taxon>Agaricomycotina</taxon>
        <taxon>Agaricomycetes</taxon>
        <taxon>Agaricomycetidae</taxon>
        <taxon>Boletales</taxon>
        <taxon>Boletales incertae sedis</taxon>
        <taxon>Leucogyrophana</taxon>
    </lineage>
</organism>
<keyword evidence="2" id="KW-1185">Reference proteome</keyword>
<accession>A0ACB8AZF1</accession>
<proteinExistence type="predicted"/>
<sequence>MVFEEKIKPTLDKLRKDKTISGNELAKVRQQMVKDLYAKEDEETKELKAALKTPGELTPAQIQLVINDLPAITTNFMKNAHPTLNWSITVLMGGVNLSRGGKPRPGSLHIGPDGRPTFSELYTGFNRTMEAFDLYLKQSYDVEKAKDTSGDTQSAVGGAEEEAGDLTLADGDTLYTMLEGDDTSTSDTLIGHAFDASTQHESLMLCTDTSNPSRTLLHHSHKVMHHSKVETLVNSAPPTPSCDAKFNWNFGDSVNLSPVLLEEIDHALKLHLHSNVKSTFQAPGSFEFLIPNGGTSSATACSINASRLAPTVNNQVPNTPDNHNPEAHCAVDNHVVDQQFNHNWGTITLPPSDLDPKIHPALNS</sequence>
<gene>
    <name evidence="1" type="ORF">BV22DRAFT_1134734</name>
</gene>
<evidence type="ECO:0000313" key="2">
    <source>
        <dbReference type="Proteomes" id="UP000790709"/>
    </source>
</evidence>
<comment type="caution">
    <text evidence="1">The sequence shown here is derived from an EMBL/GenBank/DDBJ whole genome shotgun (WGS) entry which is preliminary data.</text>
</comment>
<evidence type="ECO:0000313" key="1">
    <source>
        <dbReference type="EMBL" id="KAH7918243.1"/>
    </source>
</evidence>
<protein>
    <submittedName>
        <fullName evidence="1">Uncharacterized protein</fullName>
    </submittedName>
</protein>